<sequence length="114" mass="12654">MPTKPVPSPKQQTLRLTLLAQDQPCLLAKGYLLKRKLLPQTLDTMRGGLKRAYSPHLDIDPKGSCTPDKIITSGSHTPSVGIRNPHDGYRNHKRVSTCYQNELKDNNLPQIGIG</sequence>
<name>A0AAD1VP25_PELCU</name>
<protein>
    <submittedName>
        <fullName evidence="2">Uncharacterized protein</fullName>
    </submittedName>
</protein>
<evidence type="ECO:0000256" key="1">
    <source>
        <dbReference type="SAM" id="MobiDB-lite"/>
    </source>
</evidence>
<accession>A0AAD1VP25</accession>
<evidence type="ECO:0000313" key="2">
    <source>
        <dbReference type="EMBL" id="CAH2222054.1"/>
    </source>
</evidence>
<keyword evidence="3" id="KW-1185">Reference proteome</keyword>
<organism evidence="2 3">
    <name type="scientific">Pelobates cultripes</name>
    <name type="common">Western spadefoot toad</name>
    <dbReference type="NCBI Taxonomy" id="61616"/>
    <lineage>
        <taxon>Eukaryota</taxon>
        <taxon>Metazoa</taxon>
        <taxon>Chordata</taxon>
        <taxon>Craniata</taxon>
        <taxon>Vertebrata</taxon>
        <taxon>Euteleostomi</taxon>
        <taxon>Amphibia</taxon>
        <taxon>Batrachia</taxon>
        <taxon>Anura</taxon>
        <taxon>Pelobatoidea</taxon>
        <taxon>Pelobatidae</taxon>
        <taxon>Pelobates</taxon>
    </lineage>
</organism>
<gene>
    <name evidence="2" type="ORF">PECUL_23A013214</name>
</gene>
<dbReference type="EMBL" id="OW240912">
    <property type="protein sequence ID" value="CAH2222054.1"/>
    <property type="molecule type" value="Genomic_DNA"/>
</dbReference>
<proteinExistence type="predicted"/>
<dbReference type="Proteomes" id="UP001295444">
    <property type="component" value="Chromosome 01"/>
</dbReference>
<reference evidence="2" key="1">
    <citation type="submission" date="2022-03" db="EMBL/GenBank/DDBJ databases">
        <authorList>
            <person name="Alioto T."/>
            <person name="Alioto T."/>
            <person name="Gomez Garrido J."/>
        </authorList>
    </citation>
    <scope>NUCLEOTIDE SEQUENCE</scope>
</reference>
<dbReference type="AlphaFoldDB" id="A0AAD1VP25"/>
<evidence type="ECO:0000313" key="3">
    <source>
        <dbReference type="Proteomes" id="UP001295444"/>
    </source>
</evidence>
<feature type="region of interest" description="Disordered" evidence="1">
    <location>
        <begin position="72"/>
        <end position="92"/>
    </location>
</feature>